<dbReference type="PANTHER" id="PTHR30560:SF3">
    <property type="entry name" value="TRIGGER FACTOR-LIKE PROTEIN TIG, CHLOROPLASTIC"/>
    <property type="match status" value="1"/>
</dbReference>
<dbReference type="Gene3D" id="1.10.3120.10">
    <property type="entry name" value="Trigger factor, C-terminal domain"/>
    <property type="match status" value="1"/>
</dbReference>
<evidence type="ECO:0000256" key="4">
    <source>
        <dbReference type="ARBA" id="ARBA00016902"/>
    </source>
</evidence>
<evidence type="ECO:0000256" key="5">
    <source>
        <dbReference type="ARBA" id="ARBA00022618"/>
    </source>
</evidence>
<comment type="domain">
    <text evidence="11">Consists of 3 domains; the N-terminus binds the ribosome, the middle domain has PPIase activity, while the C-terminus has intrinsic chaperone activity on its own.</text>
</comment>
<keyword evidence="6 11" id="KW-0697">Rotamase</keyword>
<evidence type="ECO:0000256" key="7">
    <source>
        <dbReference type="ARBA" id="ARBA00023186"/>
    </source>
</evidence>
<dbReference type="InterPro" id="IPR027304">
    <property type="entry name" value="Trigger_fact/SurA_dom_sf"/>
</dbReference>
<feature type="domain" description="PPIase FKBP-type" evidence="14">
    <location>
        <begin position="162"/>
        <end position="242"/>
    </location>
</feature>
<accession>A0A1I4MVU2</accession>
<comment type="similarity">
    <text evidence="2 11 13">Belongs to the FKBP-type PPIase family. Tig subfamily.</text>
</comment>
<evidence type="ECO:0000256" key="8">
    <source>
        <dbReference type="ARBA" id="ARBA00023235"/>
    </source>
</evidence>
<proteinExistence type="inferred from homology"/>
<dbReference type="GO" id="GO:0015031">
    <property type="term" value="P:protein transport"/>
    <property type="evidence" value="ECO:0007669"/>
    <property type="project" value="UniProtKB-UniRule"/>
</dbReference>
<evidence type="ECO:0000256" key="6">
    <source>
        <dbReference type="ARBA" id="ARBA00023110"/>
    </source>
</evidence>
<dbReference type="InterPro" id="IPR036611">
    <property type="entry name" value="Trigger_fac_ribosome-bd_sf"/>
</dbReference>
<dbReference type="Pfam" id="PF05698">
    <property type="entry name" value="Trigger_C"/>
    <property type="match status" value="1"/>
</dbReference>
<evidence type="ECO:0000256" key="9">
    <source>
        <dbReference type="ARBA" id="ARBA00023306"/>
    </source>
</evidence>
<dbReference type="GO" id="GO:0044183">
    <property type="term" value="F:protein folding chaperone"/>
    <property type="evidence" value="ECO:0007669"/>
    <property type="project" value="TreeGrafter"/>
</dbReference>
<dbReference type="InterPro" id="IPR001179">
    <property type="entry name" value="PPIase_FKBP_dom"/>
</dbReference>
<dbReference type="SUPFAM" id="SSF102735">
    <property type="entry name" value="Trigger factor ribosome-binding domain"/>
    <property type="match status" value="1"/>
</dbReference>
<dbReference type="GO" id="GO:0051301">
    <property type="term" value="P:cell division"/>
    <property type="evidence" value="ECO:0007669"/>
    <property type="project" value="UniProtKB-KW"/>
</dbReference>
<name>A0A1I4MVU2_9PROT</name>
<evidence type="ECO:0000256" key="12">
    <source>
        <dbReference type="PROSITE-ProRule" id="PRU00277"/>
    </source>
</evidence>
<dbReference type="PROSITE" id="PS50059">
    <property type="entry name" value="FKBP_PPIASE"/>
    <property type="match status" value="1"/>
</dbReference>
<sequence>MQSNVENPNPLERNIDISISQEKIQVELDDRLKRLAGKVKIQGFRPGKVPLKIVAQQFGAQLRQEVLGEMLQKHFQEAIQQQNLRIVGAPHFKAKQSEENNAHYEFSATFEVYPDITLGDLSALNVSKPVVKIGDQEVEKTLHILQKQRAKYELTDQPAALGDRVNIDYKGLINGVEFDGGTAKDFTLILGDGNILKDFEDAIIGMSAGDDKSFQMNFPADYHDKEIAGKSVTFDIKLNKVEVPILADIDNEFAKLLGVEDGDIQKMYEEIQLSLEREVLQRTRAKLKEQIMQGLLDTTVCNVPRILVEQEVNYLIQDTKNSLATKGIAGKDIPLSPEIFFERAERRVKLGLILAEIVKLHNLNVKPEQTKKYVEYYAQSYENPEQVIKWHYSSPERLKEIESLVLEDNVVSWALEQVKVIDQEMTFEDLMRYSQASA</sequence>
<dbReference type="GO" id="GO:0003755">
    <property type="term" value="F:peptidyl-prolyl cis-trans isomerase activity"/>
    <property type="evidence" value="ECO:0007669"/>
    <property type="project" value="UniProtKB-UniRule"/>
</dbReference>
<evidence type="ECO:0000256" key="1">
    <source>
        <dbReference type="ARBA" id="ARBA00000971"/>
    </source>
</evidence>
<reference evidence="16" key="1">
    <citation type="submission" date="2016-10" db="EMBL/GenBank/DDBJ databases">
        <authorList>
            <person name="Varghese N."/>
            <person name="Submissions S."/>
        </authorList>
    </citation>
    <scope>NUCLEOTIDE SEQUENCE [LARGE SCALE GENOMIC DNA]</scope>
    <source>
        <strain evidence="16">Nm44</strain>
    </source>
</reference>
<comment type="function">
    <text evidence="11">Involved in protein export. Acts as a chaperone by maintaining the newly synthesized protein in an open conformation. Functions as a peptidyl-prolyl cis-trans isomerase.</text>
</comment>
<dbReference type="Pfam" id="PF05697">
    <property type="entry name" value="Trigger_N"/>
    <property type="match status" value="1"/>
</dbReference>
<dbReference type="PANTHER" id="PTHR30560">
    <property type="entry name" value="TRIGGER FACTOR CHAPERONE AND PEPTIDYL-PROLYL CIS/TRANS ISOMERASE"/>
    <property type="match status" value="1"/>
</dbReference>
<dbReference type="GO" id="GO:0043335">
    <property type="term" value="P:protein unfolding"/>
    <property type="evidence" value="ECO:0007669"/>
    <property type="project" value="TreeGrafter"/>
</dbReference>
<dbReference type="GO" id="GO:0043022">
    <property type="term" value="F:ribosome binding"/>
    <property type="evidence" value="ECO:0007669"/>
    <property type="project" value="TreeGrafter"/>
</dbReference>
<keyword evidence="8 11" id="KW-0413">Isomerase</keyword>
<keyword evidence="5 11" id="KW-0132">Cell division</keyword>
<keyword evidence="16" id="KW-1185">Reference proteome</keyword>
<dbReference type="NCBIfam" id="TIGR00115">
    <property type="entry name" value="tig"/>
    <property type="match status" value="1"/>
</dbReference>
<dbReference type="Pfam" id="PF00254">
    <property type="entry name" value="FKBP_C"/>
    <property type="match status" value="1"/>
</dbReference>
<dbReference type="EMBL" id="FOUB01000012">
    <property type="protein sequence ID" value="SFM07217.1"/>
    <property type="molecule type" value="Genomic_DNA"/>
</dbReference>
<dbReference type="InterPro" id="IPR008880">
    <property type="entry name" value="Trigger_fac_C"/>
</dbReference>
<evidence type="ECO:0000256" key="11">
    <source>
        <dbReference type="HAMAP-Rule" id="MF_00303"/>
    </source>
</evidence>
<dbReference type="HAMAP" id="MF_00303">
    <property type="entry name" value="Trigger_factor_Tig"/>
    <property type="match status" value="1"/>
</dbReference>
<keyword evidence="7 11" id="KW-0143">Chaperone</keyword>
<organism evidence="15 16">
    <name type="scientific">Nitrosomonas communis</name>
    <dbReference type="NCBI Taxonomy" id="44574"/>
    <lineage>
        <taxon>Bacteria</taxon>
        <taxon>Pseudomonadati</taxon>
        <taxon>Pseudomonadota</taxon>
        <taxon>Betaproteobacteria</taxon>
        <taxon>Nitrosomonadales</taxon>
        <taxon>Nitrosomonadaceae</taxon>
        <taxon>Nitrosomonas</taxon>
    </lineage>
</organism>
<evidence type="ECO:0000313" key="15">
    <source>
        <dbReference type="EMBL" id="SFM07217.1"/>
    </source>
</evidence>
<dbReference type="GO" id="GO:0051083">
    <property type="term" value="P:'de novo' cotranslational protein folding"/>
    <property type="evidence" value="ECO:0007669"/>
    <property type="project" value="TreeGrafter"/>
</dbReference>
<dbReference type="EC" id="5.2.1.8" evidence="3 11"/>
<dbReference type="Gene3D" id="3.10.50.40">
    <property type="match status" value="1"/>
</dbReference>
<dbReference type="Proteomes" id="UP000183287">
    <property type="component" value="Unassembled WGS sequence"/>
</dbReference>
<protein>
    <recommendedName>
        <fullName evidence="4 11">Trigger factor</fullName>
        <shortName evidence="11">TF</shortName>
        <ecNumber evidence="3 11">5.2.1.8</ecNumber>
    </recommendedName>
    <alternativeName>
        <fullName evidence="10 11">PPIase</fullName>
    </alternativeName>
</protein>
<evidence type="ECO:0000259" key="14">
    <source>
        <dbReference type="PROSITE" id="PS50059"/>
    </source>
</evidence>
<keyword evidence="11" id="KW-0963">Cytoplasm</keyword>
<dbReference type="AlphaFoldDB" id="A0A1I4MVU2"/>
<dbReference type="InterPro" id="IPR005215">
    <property type="entry name" value="Trig_fac"/>
</dbReference>
<evidence type="ECO:0000313" key="16">
    <source>
        <dbReference type="Proteomes" id="UP000183287"/>
    </source>
</evidence>
<gene>
    <name evidence="11" type="primary">tig</name>
    <name evidence="15" type="ORF">SAMN05421863_10125</name>
</gene>
<dbReference type="SUPFAM" id="SSF54534">
    <property type="entry name" value="FKBP-like"/>
    <property type="match status" value="1"/>
</dbReference>
<dbReference type="OrthoDB" id="9767721at2"/>
<dbReference type="FunFam" id="3.10.50.40:FF:000001">
    <property type="entry name" value="Trigger factor"/>
    <property type="match status" value="1"/>
</dbReference>
<comment type="catalytic activity">
    <reaction evidence="1 11 12">
        <text>[protein]-peptidylproline (omega=180) = [protein]-peptidylproline (omega=0)</text>
        <dbReference type="Rhea" id="RHEA:16237"/>
        <dbReference type="Rhea" id="RHEA-COMP:10747"/>
        <dbReference type="Rhea" id="RHEA-COMP:10748"/>
        <dbReference type="ChEBI" id="CHEBI:83833"/>
        <dbReference type="ChEBI" id="CHEBI:83834"/>
        <dbReference type="EC" id="5.2.1.8"/>
    </reaction>
</comment>
<keyword evidence="9 11" id="KW-0131">Cell cycle</keyword>
<dbReference type="PIRSF" id="PIRSF003095">
    <property type="entry name" value="Trigger_factor"/>
    <property type="match status" value="1"/>
</dbReference>
<dbReference type="InterPro" id="IPR008881">
    <property type="entry name" value="Trigger_fac_ribosome-bd_bac"/>
</dbReference>
<dbReference type="GO" id="GO:0005737">
    <property type="term" value="C:cytoplasm"/>
    <property type="evidence" value="ECO:0007669"/>
    <property type="project" value="UniProtKB-SubCell"/>
</dbReference>
<dbReference type="RefSeq" id="WP_074904574.1">
    <property type="nucleotide sequence ID" value="NZ_FOUB01000012.1"/>
</dbReference>
<evidence type="ECO:0000256" key="3">
    <source>
        <dbReference type="ARBA" id="ARBA00013194"/>
    </source>
</evidence>
<dbReference type="Gene3D" id="3.30.70.1050">
    <property type="entry name" value="Trigger factor ribosome-binding domain"/>
    <property type="match status" value="1"/>
</dbReference>
<dbReference type="InterPro" id="IPR046357">
    <property type="entry name" value="PPIase_dom_sf"/>
</dbReference>
<evidence type="ECO:0000256" key="10">
    <source>
        <dbReference type="ARBA" id="ARBA00029986"/>
    </source>
</evidence>
<dbReference type="SUPFAM" id="SSF109998">
    <property type="entry name" value="Triger factor/SurA peptide-binding domain-like"/>
    <property type="match status" value="1"/>
</dbReference>
<dbReference type="InterPro" id="IPR037041">
    <property type="entry name" value="Trigger_fac_C_sf"/>
</dbReference>
<comment type="subcellular location">
    <subcellularLocation>
        <location evidence="11">Cytoplasm</location>
    </subcellularLocation>
    <text evidence="11">About half TF is bound to the ribosome near the polypeptide exit tunnel while the other half is free in the cytoplasm.</text>
</comment>
<dbReference type="STRING" id="44574.AAW31_05950"/>
<evidence type="ECO:0000256" key="2">
    <source>
        <dbReference type="ARBA" id="ARBA00005464"/>
    </source>
</evidence>
<evidence type="ECO:0000256" key="13">
    <source>
        <dbReference type="RuleBase" id="RU003914"/>
    </source>
</evidence>